<proteinExistence type="predicted"/>
<gene>
    <name evidence="1" type="ORF">PGLA1383_LOCUS49227</name>
</gene>
<keyword evidence="2" id="KW-1185">Reference proteome</keyword>
<dbReference type="InterPro" id="IPR029058">
    <property type="entry name" value="AB_hydrolase_fold"/>
</dbReference>
<dbReference type="PANTHER" id="PTHR12277">
    <property type="entry name" value="ALPHA/BETA HYDROLASE DOMAIN-CONTAINING PROTEIN"/>
    <property type="match status" value="1"/>
</dbReference>
<organism evidence="1 2">
    <name type="scientific">Polarella glacialis</name>
    <name type="common">Dinoflagellate</name>
    <dbReference type="NCBI Taxonomy" id="89957"/>
    <lineage>
        <taxon>Eukaryota</taxon>
        <taxon>Sar</taxon>
        <taxon>Alveolata</taxon>
        <taxon>Dinophyceae</taxon>
        <taxon>Suessiales</taxon>
        <taxon>Suessiaceae</taxon>
        <taxon>Polarella</taxon>
    </lineage>
</organism>
<dbReference type="AlphaFoldDB" id="A0A813H6M9"/>
<dbReference type="Gene3D" id="3.40.50.1820">
    <property type="entry name" value="alpha/beta hydrolase"/>
    <property type="match status" value="1"/>
</dbReference>
<evidence type="ECO:0000313" key="1">
    <source>
        <dbReference type="EMBL" id="CAE8633319.1"/>
    </source>
</evidence>
<comment type="caution">
    <text evidence="1">The sequence shown here is derived from an EMBL/GenBank/DDBJ whole genome shotgun (WGS) entry which is preliminary data.</text>
</comment>
<name>A0A813H6M9_POLGL</name>
<dbReference type="OrthoDB" id="446723at2759"/>
<dbReference type="Proteomes" id="UP000654075">
    <property type="component" value="Unassembled WGS sequence"/>
</dbReference>
<dbReference type="EMBL" id="CAJNNV010030720">
    <property type="protein sequence ID" value="CAE8633319.1"/>
    <property type="molecule type" value="Genomic_DNA"/>
</dbReference>
<dbReference type="OMA" id="VLIIHVS"/>
<evidence type="ECO:0000313" key="2">
    <source>
        <dbReference type="Proteomes" id="UP000654075"/>
    </source>
</evidence>
<reference evidence="1" key="1">
    <citation type="submission" date="2021-02" db="EMBL/GenBank/DDBJ databases">
        <authorList>
            <person name="Dougan E. K."/>
            <person name="Rhodes N."/>
            <person name="Thang M."/>
            <person name="Chan C."/>
        </authorList>
    </citation>
    <scope>NUCLEOTIDE SEQUENCE</scope>
</reference>
<dbReference type="PANTHER" id="PTHR12277:SF81">
    <property type="entry name" value="PROTEIN ABHD13"/>
    <property type="match status" value="1"/>
</dbReference>
<sequence>MTSALLSDPDLIILETESGERIPAIHRRCPRAWATIIYSHGNAEDIGVNLAAIDELAARLRGVASILSYEYVGYSLSRLEGFAASEQGCYRSIDAAWTYLTRDLRVAPGDIVLWGRSIGSGPTVDLSCRPLARGCAGVVLQCPIASGVRVLLGQDSALLWLAKSIDIFVNVDKIGLVDCPVAIMHGTADSVVPLCNGEELFRLSKRPFRALWLDGYDHNTLPSQDCAEYTLQFLEMLKSNRASQVGRSSATLFCA</sequence>
<protein>
    <submittedName>
        <fullName evidence="1">Uncharacterized protein</fullName>
    </submittedName>
</protein>
<dbReference type="SUPFAM" id="SSF53474">
    <property type="entry name" value="alpha/beta-Hydrolases"/>
    <property type="match status" value="1"/>
</dbReference>
<accession>A0A813H6M9</accession>